<accession>A0A0N0GLL7</accession>
<keyword evidence="2" id="KW-1185">Reference proteome</keyword>
<evidence type="ECO:0000313" key="1">
    <source>
        <dbReference type="EMBL" id="KPC50213.1"/>
    </source>
</evidence>
<organism evidence="1 2">
    <name type="scientific">Amantichitinum ursilacus</name>
    <dbReference type="NCBI Taxonomy" id="857265"/>
    <lineage>
        <taxon>Bacteria</taxon>
        <taxon>Pseudomonadati</taxon>
        <taxon>Pseudomonadota</taxon>
        <taxon>Betaproteobacteria</taxon>
        <taxon>Neisseriales</taxon>
        <taxon>Chitinibacteraceae</taxon>
        <taxon>Amantichitinum</taxon>
    </lineage>
</organism>
<name>A0A0N0GLL7_9NEIS</name>
<sequence length="652" mass="69269">MRTGRSLSALHAVREFGINATQRYVGLTYHPSHSYDVWPPKAANGPAFTRPIITNRDFDMGMMRFALGAALVSALAACGGGGGGDSGAANGSSGAGATSYRLGGTATGLSGGAVSVSSNGQTITVPDGADQFAFPQNVANGAVYNLVIQSQTPGLLCSISHASGTINNADAYGAIISCDHAVGGSVAGLTSSGLQLADGDNTVDVAANASSFFFGNAKAAGSAYSIYVKTQPAAQTCVVAQGDGTMGSRPISDVAVTCTDTLHDSWALMSDPHDIGGIYTQRYGANVAVDAQGNAWVFGGNGDVSIFSYNTYNDVWRFDGKTWTQVMINFPEPAGNYTRPATRTEAVTWIDKQNHLWVFGGMESLGTNYAGYVVDNDMWRLDGTTWTRIVQPTTVSMGTQGVAAATNLPPARTRAQHWQDKAGNIWIYGGSNERGQPLEDLWKFDGTNWTWMGGSQDINTAPVYGQQGVADASNWPGGRYHASTWIDRAGNLCLYGGVQYGGYTAAMWCFNGTAWTWSGNSTYDTAPVYGQQGIAAASNNPGGRAGAATWRDRDGNIWLYGGARDINGEIQYQNDMWRFDGKLWTWVSGAQTPLQPSIQGALGQFSTGYTMGQRSAPTTWIDTSGRFWALGGITLYNHSFAEVETDLWAYQP</sequence>
<protein>
    <submittedName>
        <fullName evidence="1">Uncharacterized protein</fullName>
    </submittedName>
</protein>
<dbReference type="SUPFAM" id="SSF117281">
    <property type="entry name" value="Kelch motif"/>
    <property type="match status" value="1"/>
</dbReference>
<reference evidence="1 2" key="1">
    <citation type="submission" date="2015-07" db="EMBL/GenBank/DDBJ databases">
        <title>Draft genome sequence of the Amantichitinum ursilacus IGB-41, a new chitin-degrading bacterium.</title>
        <authorList>
            <person name="Kirstahler P."/>
            <person name="Guenther M."/>
            <person name="Grumaz C."/>
            <person name="Rupp S."/>
            <person name="Zibek S."/>
            <person name="Sohn K."/>
        </authorList>
    </citation>
    <scope>NUCLEOTIDE SEQUENCE [LARGE SCALE GENOMIC DNA]</scope>
    <source>
        <strain evidence="1 2">IGB-41</strain>
    </source>
</reference>
<comment type="caution">
    <text evidence="1">The sequence shown here is derived from an EMBL/GenBank/DDBJ whole genome shotgun (WGS) entry which is preliminary data.</text>
</comment>
<dbReference type="Pfam" id="PF24681">
    <property type="entry name" value="Kelch_KLHDC2_KLHL20_DRC7"/>
    <property type="match status" value="1"/>
</dbReference>
<proteinExistence type="predicted"/>
<dbReference type="EMBL" id="LAQT01000031">
    <property type="protein sequence ID" value="KPC50213.1"/>
    <property type="molecule type" value="Genomic_DNA"/>
</dbReference>
<dbReference type="Gene3D" id="2.120.10.80">
    <property type="entry name" value="Kelch-type beta propeller"/>
    <property type="match status" value="2"/>
</dbReference>
<dbReference type="Proteomes" id="UP000037939">
    <property type="component" value="Unassembled WGS sequence"/>
</dbReference>
<dbReference type="InterPro" id="IPR015915">
    <property type="entry name" value="Kelch-typ_b-propeller"/>
</dbReference>
<dbReference type="OrthoDB" id="103335at2"/>
<dbReference type="PATRIC" id="fig|857265.3.peg.3774"/>
<dbReference type="AlphaFoldDB" id="A0A0N0GLL7"/>
<gene>
    <name evidence="1" type="ORF">WG78_18450</name>
</gene>
<dbReference type="STRING" id="857265.WG78_18450"/>
<evidence type="ECO:0000313" key="2">
    <source>
        <dbReference type="Proteomes" id="UP000037939"/>
    </source>
</evidence>
<dbReference type="PANTHER" id="PTHR23244">
    <property type="entry name" value="KELCH REPEAT DOMAIN"/>
    <property type="match status" value="1"/>
</dbReference>